<dbReference type="InterPro" id="IPR027417">
    <property type="entry name" value="P-loop_NTPase"/>
</dbReference>
<dbReference type="PROSITE" id="PS51196">
    <property type="entry name" value="SECA_MOTOR_DEAD"/>
    <property type="match status" value="1"/>
</dbReference>
<comment type="cofactor">
    <cofactor evidence="1">
        <name>Zn(2+)</name>
        <dbReference type="ChEBI" id="CHEBI:29105"/>
    </cofactor>
</comment>
<evidence type="ECO:0000256" key="5">
    <source>
        <dbReference type="ARBA" id="ARBA00022490"/>
    </source>
</evidence>
<dbReference type="PANTHER" id="PTHR30612:SF0">
    <property type="entry name" value="CHLOROPLAST PROTEIN-TRANSPORTING ATPASE"/>
    <property type="match status" value="1"/>
</dbReference>
<dbReference type="SUPFAM" id="SSF81886">
    <property type="entry name" value="Helical scaffold and wing domains of SecA"/>
    <property type="match status" value="1"/>
</dbReference>
<evidence type="ECO:0000256" key="14">
    <source>
        <dbReference type="ARBA" id="ARBA00023136"/>
    </source>
</evidence>
<keyword evidence="6" id="KW-0997">Cell inner membrane</keyword>
<keyword evidence="12 16" id="KW-1278">Translocase</keyword>
<dbReference type="EC" id="7.4.2.8" evidence="16"/>
<dbReference type="CDD" id="cd18803">
    <property type="entry name" value="SF2_C_secA"/>
    <property type="match status" value="1"/>
</dbReference>
<dbReference type="CDD" id="cd17928">
    <property type="entry name" value="DEXDc_SecA"/>
    <property type="match status" value="1"/>
</dbReference>
<feature type="binding site" evidence="16">
    <location>
        <position position="512"/>
    </location>
    <ligand>
        <name>ATP</name>
        <dbReference type="ChEBI" id="CHEBI:30616"/>
    </ligand>
</feature>
<dbReference type="Pfam" id="PF21090">
    <property type="entry name" value="P-loop_SecA"/>
    <property type="match status" value="1"/>
</dbReference>
<dbReference type="InterPro" id="IPR036266">
    <property type="entry name" value="SecA_Wing/Scaffold_sf"/>
</dbReference>
<keyword evidence="9" id="KW-0862">Zinc</keyword>
<dbReference type="PRINTS" id="PR00906">
    <property type="entry name" value="SECA"/>
</dbReference>
<dbReference type="EMBL" id="AXDT01000003">
    <property type="protein sequence ID" value="ERT15041.1"/>
    <property type="molecule type" value="Genomic_DNA"/>
</dbReference>
<evidence type="ECO:0000256" key="16">
    <source>
        <dbReference type="HAMAP-Rule" id="MF_01382"/>
    </source>
</evidence>
<evidence type="ECO:0000256" key="6">
    <source>
        <dbReference type="ARBA" id="ARBA00022519"/>
    </source>
</evidence>
<comment type="subcellular location">
    <subcellularLocation>
        <location evidence="16">Cell membrane</location>
        <topology evidence="16">Peripheral membrane protein</topology>
        <orientation evidence="16">Cytoplasmic side</orientation>
    </subcellularLocation>
    <subcellularLocation>
        <location evidence="16">Cytoplasm</location>
    </subcellularLocation>
    <text evidence="16">Distribution is 50-50.</text>
</comment>
<dbReference type="GO" id="GO:0017038">
    <property type="term" value="P:protein import"/>
    <property type="evidence" value="ECO:0007669"/>
    <property type="project" value="InterPro"/>
</dbReference>
<keyword evidence="3 16" id="KW-0813">Transport</keyword>
<evidence type="ECO:0000256" key="8">
    <source>
        <dbReference type="ARBA" id="ARBA00022741"/>
    </source>
</evidence>
<dbReference type="InterPro" id="IPR036670">
    <property type="entry name" value="SecA_X-link_sf"/>
</dbReference>
<dbReference type="Gene3D" id="3.90.1440.10">
    <property type="entry name" value="SecA, preprotein cross-linking domain"/>
    <property type="match status" value="1"/>
</dbReference>
<evidence type="ECO:0000313" key="20">
    <source>
        <dbReference type="EMBL" id="ERT15041.1"/>
    </source>
</evidence>
<dbReference type="FunFam" id="3.90.1440.10:FF:000001">
    <property type="entry name" value="Preprotein translocase subunit SecA"/>
    <property type="match status" value="1"/>
</dbReference>
<feature type="domain" description="SecA family profile" evidence="19">
    <location>
        <begin position="3"/>
        <end position="619"/>
    </location>
</feature>
<evidence type="ECO:0000313" key="21">
    <source>
        <dbReference type="Proteomes" id="UP000017133"/>
    </source>
</evidence>
<feature type="binding site" evidence="16">
    <location>
        <position position="87"/>
    </location>
    <ligand>
        <name>ATP</name>
        <dbReference type="ChEBI" id="CHEBI:30616"/>
    </ligand>
</feature>
<evidence type="ECO:0000256" key="1">
    <source>
        <dbReference type="ARBA" id="ARBA00001947"/>
    </source>
</evidence>
<dbReference type="Pfam" id="PF02810">
    <property type="entry name" value="SEC-C"/>
    <property type="match status" value="1"/>
</dbReference>
<gene>
    <name evidence="16 20" type="primary">secA</name>
    <name evidence="20" type="ORF">O185_00345</name>
</gene>
<keyword evidence="5 16" id="KW-0963">Cytoplasm</keyword>
<dbReference type="PROSITE" id="PS51192">
    <property type="entry name" value="HELICASE_ATP_BIND_1"/>
    <property type="match status" value="1"/>
</dbReference>
<feature type="domain" description="Helicase ATP-binding" evidence="18">
    <location>
        <begin position="89"/>
        <end position="247"/>
    </location>
</feature>
<dbReference type="NCBIfam" id="NF009538">
    <property type="entry name" value="PRK12904.1"/>
    <property type="match status" value="1"/>
</dbReference>
<dbReference type="InterPro" id="IPR004027">
    <property type="entry name" value="SEC_C_motif"/>
</dbReference>
<proteinExistence type="evidence at transcript level"/>
<dbReference type="GO" id="GO:0008564">
    <property type="term" value="F:protein-exporting ATPase activity"/>
    <property type="evidence" value="ECO:0007669"/>
    <property type="project" value="UniProtKB-EC"/>
</dbReference>
<evidence type="ECO:0000256" key="10">
    <source>
        <dbReference type="ARBA" id="ARBA00022840"/>
    </source>
</evidence>
<keyword evidence="10 16" id="KW-0067">ATP-binding</keyword>
<dbReference type="RefSeq" id="WP_023043352.1">
    <property type="nucleotide sequence ID" value="NZ_AXDT01000003.1"/>
</dbReference>
<reference evidence="20 21" key="1">
    <citation type="submission" date="2013-10" db="EMBL/GenBank/DDBJ databases">
        <title>Whole Genome Shotgun Sequence of Photorhabdus temperata J3.</title>
        <authorList>
            <person name="Park G.-S."/>
            <person name="Hong S.-J."/>
            <person name="Shin J.-H."/>
        </authorList>
    </citation>
    <scope>NUCLEOTIDE SEQUENCE [LARGE SCALE GENOMIC DNA]</scope>
    <source>
        <strain evidence="20 21">J3</strain>
    </source>
</reference>
<dbReference type="Pfam" id="PF07516">
    <property type="entry name" value="SecA_SW"/>
    <property type="match status" value="1"/>
</dbReference>
<keyword evidence="7" id="KW-0479">Metal-binding</keyword>
<evidence type="ECO:0000256" key="9">
    <source>
        <dbReference type="ARBA" id="ARBA00022833"/>
    </source>
</evidence>
<sequence>MLIKLLTKVFGSRNDRTLRRMRKIVDVINHMEPEFEKLSDEELKGKTVEFRARLEKGESLEDLLPEAFATVREASKRVFAMRHFDVQLLGGMVLNERCIAEMRTGEGKTLTATLPAYLNALTGRGVHVVTVNDYLAQRDAENNRPLFEFLGLSVGINLPGMPAPAKREAYAADITYGTNNEYGFDYLRDNMAFSPEERVQRKLHYALVDEVDSILIDEARTPLIISGPAEDSSELYIKVNKLIPKLIRQEKEDSDTFQGEGHFSVDEKSRQVNLTERGLVLVEQLLVEAKLMEEGESLYSPTNIMLMHHVTAALRAHALFTRDVDYIVKEGEVIIVDEHTGRTMQGRRWSDGLHQAVEAKEGVEIQNENQTLASITFQNYFRLYEKLAGMTGTADTEAFEFSSIYKLDTIVVPTNRPMIRSDLPDLVYMTEAEKIDAIIEDIRECTSKGQPVLVGTISIEKSELVSRELTKAGIEHSVLNAKFHAMEADIIAQAGQASAVTIATNMAGRGTDIVLGGSWQAEIAKLTEPTEAQIEEIKAAWQERHDIVLAAGGLHIIGTERHESRRIDNQLRGRSGRQGDAGSSRFYLSMEDSLMRIFASDRVTGMMRKLGMKPGEAIEHPWVTKAIANAQRKVESRNFDIRKQLLEYDDVANDQRRAIYAQRNDLLDVSDVSETISSIREDVFKVTIDAYIPPQSLEEMWDVEGLQQRLMADFDLELPIKEWLDKEPDLHEETLRERILEQAVEIYKRKEEVVSTEMMRNFEKGIMLQTLDMLWKEHLAAMDYLRQGIHLRGYAQKDPKQEYKRESFAMFANMLESLKYEVISTLSKVQVRLPEEVEALEQQRRAEAERLARQQQLSHEVEKGALMSKTEAQIASGARKVGRNDPCPCESGKKYKHCHGRLQ</sequence>
<evidence type="ECO:0000259" key="18">
    <source>
        <dbReference type="PROSITE" id="PS51192"/>
    </source>
</evidence>
<comment type="induction">
    <text evidence="16">Repressed under conditions of excess protein secretion capacity and derepressed when protein secretion becomes limiting. This is regulated by SecM.</text>
</comment>
<dbReference type="Pfam" id="PF07517">
    <property type="entry name" value="SecA_DEAD"/>
    <property type="match status" value="1"/>
</dbReference>
<keyword evidence="13 16" id="KW-0811">Translocation</keyword>
<keyword evidence="14 16" id="KW-0472">Membrane</keyword>
<comment type="function">
    <text evidence="16">Part of the Sec protein translocase complex. Interacts with the SecYEG preprotein conducting channel. Has a central role in coupling the hydrolysis of ATP to the transfer of proteins into and across the cell membrane, serving both as a receptor for the preprotein-SecB complex and as an ATP-driven molecular motor driving the stepwise translocation of polypeptide chains across the membrane.</text>
</comment>
<dbReference type="GO" id="GO:0005524">
    <property type="term" value="F:ATP binding"/>
    <property type="evidence" value="ECO:0007669"/>
    <property type="project" value="UniProtKB-UniRule"/>
</dbReference>
<dbReference type="NCBIfam" id="TIGR00963">
    <property type="entry name" value="secA"/>
    <property type="match status" value="1"/>
</dbReference>
<dbReference type="GO" id="GO:0043952">
    <property type="term" value="P:protein transport by the Sec complex"/>
    <property type="evidence" value="ECO:0007669"/>
    <property type="project" value="UniProtKB-ARBA"/>
</dbReference>
<dbReference type="GO" id="GO:0031522">
    <property type="term" value="C:cell envelope Sec protein transport complex"/>
    <property type="evidence" value="ECO:0007669"/>
    <property type="project" value="TreeGrafter"/>
</dbReference>
<dbReference type="PATRIC" id="fig|1389415.4.peg.62"/>
<evidence type="ECO:0000256" key="2">
    <source>
        <dbReference type="ARBA" id="ARBA00007650"/>
    </source>
</evidence>
<dbReference type="Gene3D" id="1.10.3060.10">
    <property type="entry name" value="Helical scaffold and wing domains of SecA"/>
    <property type="match status" value="1"/>
</dbReference>
<evidence type="ECO:0000256" key="4">
    <source>
        <dbReference type="ARBA" id="ARBA00022475"/>
    </source>
</evidence>
<keyword evidence="21" id="KW-1185">Reference proteome</keyword>
<dbReference type="Pfam" id="PF01043">
    <property type="entry name" value="SecA_PP_bind"/>
    <property type="match status" value="1"/>
</dbReference>
<evidence type="ECO:0000256" key="13">
    <source>
        <dbReference type="ARBA" id="ARBA00023010"/>
    </source>
</evidence>
<dbReference type="FunFam" id="3.40.50.300:FF:000113">
    <property type="entry name" value="Preprotein translocase subunit SecA"/>
    <property type="match status" value="1"/>
</dbReference>
<dbReference type="InterPro" id="IPR014018">
    <property type="entry name" value="SecA_motor_DEAD"/>
</dbReference>
<comment type="catalytic activity">
    <reaction evidence="15 16">
        <text>ATP + H2O + cellular proteinSide 1 = ADP + phosphate + cellular proteinSide 2.</text>
        <dbReference type="EC" id="7.4.2.8"/>
    </reaction>
</comment>
<comment type="similarity">
    <text evidence="2 16 17">Belongs to the SecA family.</text>
</comment>
<keyword evidence="8 16" id="KW-0547">Nucleotide-binding</keyword>
<evidence type="ECO:0000259" key="19">
    <source>
        <dbReference type="PROSITE" id="PS51196"/>
    </source>
</evidence>
<comment type="caution">
    <text evidence="20">The sequence shown here is derived from an EMBL/GenBank/DDBJ whole genome shotgun (WGS) entry which is preliminary data.</text>
</comment>
<dbReference type="Proteomes" id="UP000017133">
    <property type="component" value="Unassembled WGS sequence"/>
</dbReference>
<dbReference type="GO" id="GO:0005829">
    <property type="term" value="C:cytosol"/>
    <property type="evidence" value="ECO:0007669"/>
    <property type="project" value="TreeGrafter"/>
</dbReference>
<dbReference type="FunFam" id="1.10.3060.10:FF:000001">
    <property type="entry name" value="Preprotein translocase subunit SecA"/>
    <property type="match status" value="1"/>
</dbReference>
<dbReference type="GO" id="GO:0006605">
    <property type="term" value="P:protein targeting"/>
    <property type="evidence" value="ECO:0007669"/>
    <property type="project" value="UniProtKB-UniRule"/>
</dbReference>
<evidence type="ECO:0000256" key="17">
    <source>
        <dbReference type="RuleBase" id="RU003874"/>
    </source>
</evidence>
<dbReference type="SUPFAM" id="SSF81767">
    <property type="entry name" value="Pre-protein crosslinking domain of SecA"/>
    <property type="match status" value="1"/>
</dbReference>
<feature type="binding site" evidence="16">
    <location>
        <begin position="105"/>
        <end position="109"/>
    </location>
    <ligand>
        <name>ATP</name>
        <dbReference type="ChEBI" id="CHEBI:30616"/>
    </ligand>
</feature>
<dbReference type="InterPro" id="IPR011130">
    <property type="entry name" value="SecA_preprotein_X-link_dom"/>
</dbReference>
<dbReference type="FunFam" id="3.40.50.300:FF:000081">
    <property type="entry name" value="Preprotein translocase subunit SecA"/>
    <property type="match status" value="1"/>
</dbReference>
<dbReference type="InterPro" id="IPR011115">
    <property type="entry name" value="SecA_DEAD"/>
</dbReference>
<dbReference type="InterPro" id="IPR014001">
    <property type="entry name" value="Helicase_ATP-bd"/>
</dbReference>
<dbReference type="Gene3D" id="3.40.50.300">
    <property type="entry name" value="P-loop containing nucleotide triphosphate hydrolases"/>
    <property type="match status" value="2"/>
</dbReference>
<dbReference type="GO" id="GO:0046872">
    <property type="term" value="F:metal ion binding"/>
    <property type="evidence" value="ECO:0007669"/>
    <property type="project" value="UniProtKB-KW"/>
</dbReference>
<keyword evidence="4 16" id="KW-1003">Cell membrane</keyword>
<dbReference type="SMART" id="SM00958">
    <property type="entry name" value="SecA_PP_bind"/>
    <property type="match status" value="1"/>
</dbReference>
<dbReference type="GO" id="GO:0005886">
    <property type="term" value="C:plasma membrane"/>
    <property type="evidence" value="ECO:0007669"/>
    <property type="project" value="UniProtKB-SubCell"/>
</dbReference>
<accession>U7R8H9</accession>
<evidence type="ECO:0000256" key="7">
    <source>
        <dbReference type="ARBA" id="ARBA00022723"/>
    </source>
</evidence>
<dbReference type="SMART" id="SM00957">
    <property type="entry name" value="SecA_DEAD"/>
    <property type="match status" value="1"/>
</dbReference>
<dbReference type="InterPro" id="IPR011116">
    <property type="entry name" value="SecA_Wing/Scaffold"/>
</dbReference>
<comment type="subunit">
    <text evidence="16">Monomer and homodimer. Part of the essential Sec protein translocation apparatus which comprises SecA, SecYEG and auxiliary proteins SecDF-YajC and YidC.</text>
</comment>
<dbReference type="PROSITE" id="PS01312">
    <property type="entry name" value="SECA"/>
    <property type="match status" value="1"/>
</dbReference>
<evidence type="ECO:0000256" key="12">
    <source>
        <dbReference type="ARBA" id="ARBA00022967"/>
    </source>
</evidence>
<name>U7R8H9_PHOTE</name>
<dbReference type="AlphaFoldDB" id="U7R8H9"/>
<organism evidence="20 21">
    <name type="scientific">Photorhabdus temperata J3</name>
    <dbReference type="NCBI Taxonomy" id="1389415"/>
    <lineage>
        <taxon>Bacteria</taxon>
        <taxon>Pseudomonadati</taxon>
        <taxon>Pseudomonadota</taxon>
        <taxon>Gammaproteobacteria</taxon>
        <taxon>Enterobacterales</taxon>
        <taxon>Morganellaceae</taxon>
        <taxon>Photorhabdus</taxon>
    </lineage>
</organism>
<dbReference type="InterPro" id="IPR020937">
    <property type="entry name" value="SecA_CS"/>
</dbReference>
<keyword evidence="11 16" id="KW-0653">Protein transport</keyword>
<evidence type="ECO:0000256" key="3">
    <source>
        <dbReference type="ARBA" id="ARBA00022448"/>
    </source>
</evidence>
<protein>
    <recommendedName>
        <fullName evidence="16 17">Protein translocase subunit SecA</fullName>
        <ecNumber evidence="16">7.4.2.8</ecNumber>
    </recommendedName>
</protein>
<dbReference type="InterPro" id="IPR044722">
    <property type="entry name" value="SecA_SF2_C"/>
</dbReference>
<evidence type="ECO:0000256" key="11">
    <source>
        <dbReference type="ARBA" id="ARBA00022927"/>
    </source>
</evidence>
<dbReference type="HAMAP" id="MF_01382">
    <property type="entry name" value="SecA"/>
    <property type="match status" value="1"/>
</dbReference>
<dbReference type="SUPFAM" id="SSF52540">
    <property type="entry name" value="P-loop containing nucleoside triphosphate hydrolases"/>
    <property type="match status" value="2"/>
</dbReference>
<dbReference type="PANTHER" id="PTHR30612">
    <property type="entry name" value="SECA INNER MEMBRANE COMPONENT OF SEC PROTEIN SECRETION SYSTEM"/>
    <property type="match status" value="1"/>
</dbReference>
<evidence type="ECO:0000256" key="15">
    <source>
        <dbReference type="ARBA" id="ARBA00034006"/>
    </source>
</evidence>
<dbReference type="InterPro" id="IPR000185">
    <property type="entry name" value="SecA"/>
</dbReference>
<dbReference type="GO" id="GO:0065002">
    <property type="term" value="P:intracellular protein transmembrane transport"/>
    <property type="evidence" value="ECO:0007669"/>
    <property type="project" value="UniProtKB-UniRule"/>
</dbReference>